<gene>
    <name evidence="1" type="ORF">J2S67_001618</name>
</gene>
<name>A0ABU1Z175_9MICC</name>
<comment type="caution">
    <text evidence="1">The sequence shown here is derived from an EMBL/GenBank/DDBJ whole genome shotgun (WGS) entry which is preliminary data.</text>
</comment>
<protein>
    <submittedName>
        <fullName evidence="1">Uncharacterized protein</fullName>
    </submittedName>
</protein>
<organism evidence="1 2">
    <name type="scientific">Pseudoglutamicibacter albus</name>
    <dbReference type="NCBI Taxonomy" id="98671"/>
    <lineage>
        <taxon>Bacteria</taxon>
        <taxon>Bacillati</taxon>
        <taxon>Actinomycetota</taxon>
        <taxon>Actinomycetes</taxon>
        <taxon>Micrococcales</taxon>
        <taxon>Micrococcaceae</taxon>
        <taxon>Pseudoglutamicibacter</taxon>
    </lineage>
</organism>
<keyword evidence="2" id="KW-1185">Reference proteome</keyword>
<evidence type="ECO:0000313" key="1">
    <source>
        <dbReference type="EMBL" id="MDR7294350.1"/>
    </source>
</evidence>
<dbReference type="EMBL" id="JAVDXX010000001">
    <property type="protein sequence ID" value="MDR7294350.1"/>
    <property type="molecule type" value="Genomic_DNA"/>
</dbReference>
<sequence>MFSFLKKIFSTTKQDEQEHVAQEAPEAAPPIPVPEFDYAARVPEGWGIYISFKDFDFIPVTSYGQIRWALEEIQELAAKDEQAFVQISNEDIPDGCGYAQTLCFKPAKRGPEKGIFYYRNEVQYTPEGCYLYGEPTKDGDSSGGAKIDDTALILCTFIRDGGKLPEFPHLVGTYEKY</sequence>
<reference evidence="1" key="1">
    <citation type="submission" date="2023-07" db="EMBL/GenBank/DDBJ databases">
        <title>Sequencing the genomes of 1000 actinobacteria strains.</title>
        <authorList>
            <person name="Klenk H.-P."/>
        </authorList>
    </citation>
    <scope>NUCLEOTIDE SEQUENCE</scope>
    <source>
        <strain evidence="1">DSM 13068</strain>
    </source>
</reference>
<accession>A0ABU1Z175</accession>
<evidence type="ECO:0000313" key="2">
    <source>
        <dbReference type="Proteomes" id="UP001180715"/>
    </source>
</evidence>
<dbReference type="RefSeq" id="WP_310248017.1">
    <property type="nucleotide sequence ID" value="NZ_JAVDXX010000001.1"/>
</dbReference>
<dbReference type="Proteomes" id="UP001180715">
    <property type="component" value="Unassembled WGS sequence"/>
</dbReference>
<proteinExistence type="predicted"/>